<sequence length="51" mass="5937">MPVSGNGFFYSLRNAFSAKRKDLILDWFEPERCIGFPNGIETERKSDNLRL</sequence>
<gene>
    <name evidence="1" type="ORF">P872_05475</name>
</gene>
<keyword evidence="2" id="KW-1185">Reference proteome</keyword>
<accession>U5C3Z3</accession>
<reference evidence="1 2" key="1">
    <citation type="journal article" date="2013" name="Genome Announc.">
        <title>Draft Genome Sequence of the Psychrophilic and Alkaliphilic Rhodonellum psychrophilum Strain GCM71T.</title>
        <authorList>
            <person name="Hauptmann A.L."/>
            <person name="Glaring M.A."/>
            <person name="Hallin P.F."/>
            <person name="Prieme A."/>
            <person name="Stougaard P."/>
        </authorList>
    </citation>
    <scope>NUCLEOTIDE SEQUENCE [LARGE SCALE GENOMIC DNA]</scope>
    <source>
        <strain evidence="1 2">GCM71</strain>
    </source>
</reference>
<evidence type="ECO:0000313" key="1">
    <source>
        <dbReference type="EMBL" id="ERM82897.1"/>
    </source>
</evidence>
<dbReference type="Proteomes" id="UP000016843">
    <property type="component" value="Unassembled WGS sequence"/>
</dbReference>
<name>U5C3Z3_9BACT</name>
<proteinExistence type="predicted"/>
<dbReference type="EMBL" id="AWXR01000020">
    <property type="protein sequence ID" value="ERM82897.1"/>
    <property type="molecule type" value="Genomic_DNA"/>
</dbReference>
<protein>
    <submittedName>
        <fullName evidence="1">Uncharacterized protein</fullName>
    </submittedName>
</protein>
<dbReference type="AlphaFoldDB" id="U5C3Z3"/>
<evidence type="ECO:0000313" key="2">
    <source>
        <dbReference type="Proteomes" id="UP000016843"/>
    </source>
</evidence>
<organism evidence="1 2">
    <name type="scientific">Rhodonellum psychrophilum GCM71 = DSM 17998</name>
    <dbReference type="NCBI Taxonomy" id="1123057"/>
    <lineage>
        <taxon>Bacteria</taxon>
        <taxon>Pseudomonadati</taxon>
        <taxon>Bacteroidota</taxon>
        <taxon>Cytophagia</taxon>
        <taxon>Cytophagales</taxon>
        <taxon>Cytophagaceae</taxon>
        <taxon>Rhodonellum</taxon>
    </lineage>
</organism>
<comment type="caution">
    <text evidence="1">The sequence shown here is derived from an EMBL/GenBank/DDBJ whole genome shotgun (WGS) entry which is preliminary data.</text>
</comment>